<dbReference type="Pfam" id="PF13742">
    <property type="entry name" value="tRNA_anti_2"/>
    <property type="match status" value="1"/>
</dbReference>
<dbReference type="EC" id="3.1.11.6" evidence="5"/>
<dbReference type="PANTHER" id="PTHR30008:SF0">
    <property type="entry name" value="EXODEOXYRIBONUCLEASE 7 LARGE SUBUNIT"/>
    <property type="match status" value="1"/>
</dbReference>
<dbReference type="OrthoDB" id="9802795at2"/>
<dbReference type="GO" id="GO:0009318">
    <property type="term" value="C:exodeoxyribonuclease VII complex"/>
    <property type="evidence" value="ECO:0007669"/>
    <property type="project" value="UniProtKB-UniRule"/>
</dbReference>
<organism evidence="9 10">
    <name type="scientific">Cryobacterium psychrotolerans</name>
    <dbReference type="NCBI Taxonomy" id="386301"/>
    <lineage>
        <taxon>Bacteria</taxon>
        <taxon>Bacillati</taxon>
        <taxon>Actinomycetota</taxon>
        <taxon>Actinomycetes</taxon>
        <taxon>Micrococcales</taxon>
        <taxon>Microbacteriaceae</taxon>
        <taxon>Cryobacterium</taxon>
    </lineage>
</organism>
<dbReference type="NCBIfam" id="TIGR00237">
    <property type="entry name" value="xseA"/>
    <property type="match status" value="1"/>
</dbReference>
<dbReference type="InterPro" id="IPR020579">
    <property type="entry name" value="Exonuc_VII_lsu_C"/>
</dbReference>
<proteinExistence type="inferred from homology"/>
<dbReference type="Pfam" id="PF02601">
    <property type="entry name" value="Exonuc_VII_L"/>
    <property type="match status" value="1"/>
</dbReference>
<protein>
    <recommendedName>
        <fullName evidence="5">Exodeoxyribonuclease 7 large subunit</fullName>
        <ecNumber evidence="5">3.1.11.6</ecNumber>
    </recommendedName>
    <alternativeName>
        <fullName evidence="5">Exodeoxyribonuclease VII large subunit</fullName>
        <shortName evidence="5">Exonuclease VII large subunit</shortName>
    </alternativeName>
</protein>
<dbReference type="CDD" id="cd04489">
    <property type="entry name" value="ExoVII_LU_OBF"/>
    <property type="match status" value="1"/>
</dbReference>
<evidence type="ECO:0000256" key="2">
    <source>
        <dbReference type="ARBA" id="ARBA00022722"/>
    </source>
</evidence>
<keyword evidence="4 5" id="KW-0269">Exonuclease</keyword>
<reference evidence="9 10" key="1">
    <citation type="submission" date="2016-10" db="EMBL/GenBank/DDBJ databases">
        <authorList>
            <person name="de Groot N.N."/>
        </authorList>
    </citation>
    <scope>NUCLEOTIDE SEQUENCE [LARGE SCALE GENOMIC DNA]</scope>
    <source>
        <strain evidence="9 10">CGMCC 1.5382</strain>
    </source>
</reference>
<dbReference type="HAMAP" id="MF_00378">
    <property type="entry name" value="Exonuc_7_L"/>
    <property type="match status" value="1"/>
</dbReference>
<keyword evidence="2 5" id="KW-0540">Nuclease</keyword>
<dbReference type="Proteomes" id="UP000198701">
    <property type="component" value="Unassembled WGS sequence"/>
</dbReference>
<evidence type="ECO:0000256" key="4">
    <source>
        <dbReference type="ARBA" id="ARBA00022839"/>
    </source>
</evidence>
<comment type="subcellular location">
    <subcellularLocation>
        <location evidence="5 6">Cytoplasm</location>
    </subcellularLocation>
</comment>
<dbReference type="PANTHER" id="PTHR30008">
    <property type="entry name" value="EXODEOXYRIBONUCLEASE 7 LARGE SUBUNIT"/>
    <property type="match status" value="1"/>
</dbReference>
<comment type="subunit">
    <text evidence="5">Heterooligomer composed of large and small subunits.</text>
</comment>
<dbReference type="AlphaFoldDB" id="A0A1G8XKX4"/>
<feature type="domain" description="OB-fold nucleic acid binding" evidence="8">
    <location>
        <begin position="13"/>
        <end position="104"/>
    </location>
</feature>
<evidence type="ECO:0000256" key="1">
    <source>
        <dbReference type="ARBA" id="ARBA00022490"/>
    </source>
</evidence>
<gene>
    <name evidence="5" type="primary">xseA</name>
    <name evidence="9" type="ORF">SAMN05216282_101265</name>
</gene>
<evidence type="ECO:0000256" key="5">
    <source>
        <dbReference type="HAMAP-Rule" id="MF_00378"/>
    </source>
</evidence>
<evidence type="ECO:0000256" key="3">
    <source>
        <dbReference type="ARBA" id="ARBA00022801"/>
    </source>
</evidence>
<dbReference type="GO" id="GO:0005737">
    <property type="term" value="C:cytoplasm"/>
    <property type="evidence" value="ECO:0007669"/>
    <property type="project" value="UniProtKB-SubCell"/>
</dbReference>
<dbReference type="STRING" id="386301.SAMN05216282_101265"/>
<accession>A0A1G8XKX4</accession>
<comment type="similarity">
    <text evidence="5 6">Belongs to the XseA family.</text>
</comment>
<keyword evidence="1 5" id="KW-0963">Cytoplasm</keyword>
<sequence>MTQGPTTVETPWPVAMLSGKIRDYIDRLGTVWIEGEITQWGQSGGNVYGKLKDLTEDATVSFTVWSSVRAKLTNDFKQGDRVIALVKPNYWVKGGTLTMQVFELRHVGLGDMLERLERLRKQLAGEGLFDASRKIRLPFLPHCIGLVTGKDSDAEKDVLRNAQLRWPAVTFRVVHAAVQGDRMVSEVTAAIKRLDADPEVDVIIVARGGGDFQNLLGFSDEGLVRAAAACRTPLVSAIGHEADRPLLDEVADLRASTPTDAAKRVVPDVADELNRVQQARARLSTRLTGILSSEVDRIGQLRSRPALSSATWIVDSRSEDLTRYVARGSELVGRVVERAGAAVVDLRSQLRALSPQGTLDRGYAIVQLPDGHVVRAPDQAPGGTELRITLARGSLRAVSK</sequence>
<name>A0A1G8XKX4_9MICO</name>
<evidence type="ECO:0000259" key="7">
    <source>
        <dbReference type="Pfam" id="PF02601"/>
    </source>
</evidence>
<comment type="function">
    <text evidence="5">Bidirectionally degrades single-stranded DNA into large acid-insoluble oligonucleotides, which are then degraded further into small acid-soluble oligonucleotides.</text>
</comment>
<keyword evidence="10" id="KW-1185">Reference proteome</keyword>
<dbReference type="GO" id="GO:0003676">
    <property type="term" value="F:nucleic acid binding"/>
    <property type="evidence" value="ECO:0007669"/>
    <property type="project" value="InterPro"/>
</dbReference>
<evidence type="ECO:0000256" key="6">
    <source>
        <dbReference type="RuleBase" id="RU004355"/>
    </source>
</evidence>
<keyword evidence="3 5" id="KW-0378">Hydrolase</keyword>
<evidence type="ECO:0000313" key="9">
    <source>
        <dbReference type="EMBL" id="SDJ91241.1"/>
    </source>
</evidence>
<dbReference type="InterPro" id="IPR003753">
    <property type="entry name" value="Exonuc_VII_L"/>
</dbReference>
<dbReference type="GO" id="GO:0006308">
    <property type="term" value="P:DNA catabolic process"/>
    <property type="evidence" value="ECO:0007669"/>
    <property type="project" value="UniProtKB-UniRule"/>
</dbReference>
<dbReference type="GO" id="GO:0008855">
    <property type="term" value="F:exodeoxyribonuclease VII activity"/>
    <property type="evidence" value="ECO:0007669"/>
    <property type="project" value="UniProtKB-UniRule"/>
</dbReference>
<comment type="catalytic activity">
    <reaction evidence="5 6">
        <text>Exonucleolytic cleavage in either 5'- to 3'- or 3'- to 5'-direction to yield nucleoside 5'-phosphates.</text>
        <dbReference type="EC" id="3.1.11.6"/>
    </reaction>
</comment>
<feature type="domain" description="Exonuclease VII large subunit C-terminal" evidence="7">
    <location>
        <begin position="128"/>
        <end position="322"/>
    </location>
</feature>
<dbReference type="RefSeq" id="WP_092321266.1">
    <property type="nucleotide sequence ID" value="NZ_FNFU01000001.1"/>
</dbReference>
<evidence type="ECO:0000313" key="10">
    <source>
        <dbReference type="Proteomes" id="UP000198701"/>
    </source>
</evidence>
<evidence type="ECO:0000259" key="8">
    <source>
        <dbReference type="Pfam" id="PF13742"/>
    </source>
</evidence>
<dbReference type="EMBL" id="FNFU01000001">
    <property type="protein sequence ID" value="SDJ91241.1"/>
    <property type="molecule type" value="Genomic_DNA"/>
</dbReference>
<dbReference type="InterPro" id="IPR025824">
    <property type="entry name" value="OB-fold_nuc-bd_dom"/>
</dbReference>